<evidence type="ECO:0000256" key="6">
    <source>
        <dbReference type="ARBA" id="ARBA00023077"/>
    </source>
</evidence>
<dbReference type="SUPFAM" id="SSF56935">
    <property type="entry name" value="Porins"/>
    <property type="match status" value="1"/>
</dbReference>
<dbReference type="InterPro" id="IPR000531">
    <property type="entry name" value="Beta-barrel_TonB"/>
</dbReference>
<proteinExistence type="inferred from homology"/>
<dbReference type="GO" id="GO:0009279">
    <property type="term" value="C:cell outer membrane"/>
    <property type="evidence" value="ECO:0007669"/>
    <property type="project" value="UniProtKB-SubCell"/>
</dbReference>
<dbReference type="InterPro" id="IPR036942">
    <property type="entry name" value="Beta-barrel_TonB_sf"/>
</dbReference>
<dbReference type="Gene3D" id="2.170.130.10">
    <property type="entry name" value="TonB-dependent receptor, plug domain"/>
    <property type="match status" value="1"/>
</dbReference>
<evidence type="ECO:0000256" key="11">
    <source>
        <dbReference type="RuleBase" id="RU003357"/>
    </source>
</evidence>
<dbReference type="EMBL" id="WWCL01000004">
    <property type="protein sequence ID" value="MYN47110.1"/>
    <property type="molecule type" value="Genomic_DNA"/>
</dbReference>
<organism evidence="15 16">
    <name type="scientific">Duganella fentianensis</name>
    <dbReference type="NCBI Taxonomy" id="2692177"/>
    <lineage>
        <taxon>Bacteria</taxon>
        <taxon>Pseudomonadati</taxon>
        <taxon>Pseudomonadota</taxon>
        <taxon>Betaproteobacteria</taxon>
        <taxon>Burkholderiales</taxon>
        <taxon>Oxalobacteraceae</taxon>
        <taxon>Telluria group</taxon>
        <taxon>Duganella</taxon>
    </lineage>
</organism>
<dbReference type="PROSITE" id="PS52016">
    <property type="entry name" value="TONB_DEPENDENT_REC_3"/>
    <property type="match status" value="1"/>
</dbReference>
<evidence type="ECO:0000313" key="15">
    <source>
        <dbReference type="EMBL" id="MYN47110.1"/>
    </source>
</evidence>
<evidence type="ECO:0000256" key="9">
    <source>
        <dbReference type="ARBA" id="ARBA00023237"/>
    </source>
</evidence>
<dbReference type="InterPro" id="IPR039426">
    <property type="entry name" value="TonB-dep_rcpt-like"/>
</dbReference>
<dbReference type="PANTHER" id="PTHR47234:SF2">
    <property type="entry name" value="TONB-DEPENDENT RECEPTOR"/>
    <property type="match status" value="1"/>
</dbReference>
<reference evidence="15" key="1">
    <citation type="submission" date="2019-12" db="EMBL/GenBank/DDBJ databases">
        <title>Novel species isolated from a subtropical stream in China.</title>
        <authorList>
            <person name="Lu H."/>
        </authorList>
    </citation>
    <scope>NUCLEOTIDE SEQUENCE [LARGE SCALE GENOMIC DNA]</scope>
    <source>
        <strain evidence="15">FT93W</strain>
    </source>
</reference>
<keyword evidence="5 10" id="KW-0812">Transmembrane</keyword>
<sequence length="948" mass="101584">MMVETVLSRSVRLICASGLAFGMHAAVAQTSADSPIQRVEITGSSIKRINAEGALPVQTLSKLQIEQSGATNVADLVASLPSMQGFTTSSMSVNGGGGGLQTASIHAIGEGYTLVLLNGRRLAPATSGSTVNLASIPLAAVERVEILTDGANTLYGSDAIAGVVNFILKKNQTDAIIEGTYNTPQKSSSGSSNNIAISKGWGDLETDGYNILLSASHDENKAMYASERDFSKSGVIPFWDNGKHYNLYQLSSNSIPGNATVKYKNASGVASSKSFGPDFLASGKCNGPNLFNVGNRCLFDYAATVEDVPGLKRNSGFGSLNLKINKDTNFFAEALASSFSNTAQYAPPAQPLGIPVGSALYKKSILPYLSRLGIDPNSVTSVTMNLRLADAGGRADEYKTEARHLAFGVDGSFKGIDYRAAYTHSENTQTDTAAGGYMSLNAFDALVASGKFDPFTAPGNSKEVLAPAVLHNQFSETKSKIDMFQVSGSTELFNMPAGVAQLAVGADYTKQKYSEAPDAYSQGQNVQQPNFTDAIVGGGAGALPIDAHRTNWGTYAELLLPLAKRMDLTMSTRYDDFSAVTNDKNFDTAGNLIAPGKQGESASKATYKLALRWNPLDSLLVRGSYGTGFKAPTLTNIVKPLVNGGSSQFHACPITSTSDPRFPLCNPGSSEYNLLTGGNAAIGAGALKPEESKQFTLGFRLEPIPALSIGFDLWDVKLTNQIQTLSEDVVFNNPKVYDSLLRSYYDPIQKQNVLAAALTPFNLASSHYQGIDWDHTYKTSTVFGKLNVQWTGTFMSKAEQETPGTGLEKNIGRFNSYSDVTFRWVSKLTASLKTSDKFTHAITANYHSGYTDQVYTEDDSVVNVLNSDGTQGDTVAFKRRVSSYTTIDWQTKMAFSKKFTLTAGVKNLFDIDPPFTIRNAGGGNQSGYDGRYADPLGRQIYLVGSYKF</sequence>
<dbReference type="Gene3D" id="2.40.170.20">
    <property type="entry name" value="TonB-dependent receptor, beta-barrel domain"/>
    <property type="match status" value="1"/>
</dbReference>
<feature type="domain" description="TonB-dependent receptor plug" evidence="14">
    <location>
        <begin position="55"/>
        <end position="163"/>
    </location>
</feature>
<name>A0A845I0U1_9BURK</name>
<accession>A0A845I0U1</accession>
<evidence type="ECO:0000259" key="14">
    <source>
        <dbReference type="Pfam" id="PF07715"/>
    </source>
</evidence>
<keyword evidence="4 10" id="KW-1134">Transmembrane beta strand</keyword>
<evidence type="ECO:0000256" key="2">
    <source>
        <dbReference type="ARBA" id="ARBA00009810"/>
    </source>
</evidence>
<gene>
    <name evidence="15" type="ORF">GTP23_18870</name>
</gene>
<dbReference type="Pfam" id="PF00593">
    <property type="entry name" value="TonB_dep_Rec_b-barrel"/>
    <property type="match status" value="1"/>
</dbReference>
<dbReference type="Pfam" id="PF07715">
    <property type="entry name" value="Plug"/>
    <property type="match status" value="1"/>
</dbReference>
<keyword evidence="3 10" id="KW-0813">Transport</keyword>
<evidence type="ECO:0000256" key="3">
    <source>
        <dbReference type="ARBA" id="ARBA00022448"/>
    </source>
</evidence>
<dbReference type="InterPro" id="IPR037066">
    <property type="entry name" value="Plug_dom_sf"/>
</dbReference>
<evidence type="ECO:0000256" key="12">
    <source>
        <dbReference type="SAM" id="SignalP"/>
    </source>
</evidence>
<evidence type="ECO:0000256" key="8">
    <source>
        <dbReference type="ARBA" id="ARBA00023170"/>
    </source>
</evidence>
<comment type="caution">
    <text evidence="15">The sequence shown here is derived from an EMBL/GenBank/DDBJ whole genome shotgun (WGS) entry which is preliminary data.</text>
</comment>
<evidence type="ECO:0000256" key="7">
    <source>
        <dbReference type="ARBA" id="ARBA00023136"/>
    </source>
</evidence>
<dbReference type="PANTHER" id="PTHR47234">
    <property type="match status" value="1"/>
</dbReference>
<keyword evidence="16" id="KW-1185">Reference proteome</keyword>
<keyword evidence="9 10" id="KW-0998">Cell outer membrane</keyword>
<protein>
    <submittedName>
        <fullName evidence="15">TonB-dependent receptor</fullName>
    </submittedName>
</protein>
<evidence type="ECO:0000256" key="10">
    <source>
        <dbReference type="PROSITE-ProRule" id="PRU01360"/>
    </source>
</evidence>
<evidence type="ECO:0000256" key="1">
    <source>
        <dbReference type="ARBA" id="ARBA00004571"/>
    </source>
</evidence>
<evidence type="ECO:0000256" key="4">
    <source>
        <dbReference type="ARBA" id="ARBA00022452"/>
    </source>
</evidence>
<keyword evidence="8 15" id="KW-0675">Receptor</keyword>
<dbReference type="Proteomes" id="UP000444316">
    <property type="component" value="Unassembled WGS sequence"/>
</dbReference>
<keyword evidence="6 11" id="KW-0798">TonB box</keyword>
<feature type="domain" description="TonB-dependent receptor-like beta-barrel" evidence="13">
    <location>
        <begin position="402"/>
        <end position="908"/>
    </location>
</feature>
<evidence type="ECO:0000259" key="13">
    <source>
        <dbReference type="Pfam" id="PF00593"/>
    </source>
</evidence>
<feature type="chain" id="PRO_5032728558" evidence="12">
    <location>
        <begin position="29"/>
        <end position="948"/>
    </location>
</feature>
<keyword evidence="12" id="KW-0732">Signal</keyword>
<feature type="signal peptide" evidence="12">
    <location>
        <begin position="1"/>
        <end position="28"/>
    </location>
</feature>
<dbReference type="InterPro" id="IPR012910">
    <property type="entry name" value="Plug_dom"/>
</dbReference>
<comment type="similarity">
    <text evidence="2 10 11">Belongs to the TonB-dependent receptor family.</text>
</comment>
<evidence type="ECO:0000313" key="16">
    <source>
        <dbReference type="Proteomes" id="UP000444316"/>
    </source>
</evidence>
<dbReference type="AlphaFoldDB" id="A0A845I0U1"/>
<comment type="subcellular location">
    <subcellularLocation>
        <location evidence="1 10">Cell outer membrane</location>
        <topology evidence="1 10">Multi-pass membrane protein</topology>
    </subcellularLocation>
</comment>
<keyword evidence="7 10" id="KW-0472">Membrane</keyword>
<evidence type="ECO:0000256" key="5">
    <source>
        <dbReference type="ARBA" id="ARBA00022692"/>
    </source>
</evidence>